<dbReference type="Gene3D" id="3.30.420.10">
    <property type="entry name" value="Ribonuclease H-like superfamily/Ribonuclease H"/>
    <property type="match status" value="1"/>
</dbReference>
<gene>
    <name evidence="1" type="ORF">OH76DRAFT_1327640</name>
</gene>
<sequence>EAEMVGAVLGAELVRRERRVGRVASVALDGKSAIEGSLVRESRPGQYLADMLHSSIAAVKRQHSNLEITLRWVPGHQDIAGNEQADCEAKLAA</sequence>
<dbReference type="STRING" id="139420.A0A371CK56"/>
<dbReference type="EMBL" id="KZ857542">
    <property type="protein sequence ID" value="RDX40672.1"/>
    <property type="molecule type" value="Genomic_DNA"/>
</dbReference>
<reference evidence="1 2" key="1">
    <citation type="journal article" date="2018" name="Biotechnol. Biofuels">
        <title>Integrative visual omics of the white-rot fungus Polyporus brumalis exposes the biotechnological potential of its oxidative enzymes for delignifying raw plant biomass.</title>
        <authorList>
            <person name="Miyauchi S."/>
            <person name="Rancon A."/>
            <person name="Drula E."/>
            <person name="Hage H."/>
            <person name="Chaduli D."/>
            <person name="Favel A."/>
            <person name="Grisel S."/>
            <person name="Henrissat B."/>
            <person name="Herpoel-Gimbert I."/>
            <person name="Ruiz-Duenas F.J."/>
            <person name="Chevret D."/>
            <person name="Hainaut M."/>
            <person name="Lin J."/>
            <person name="Wang M."/>
            <person name="Pangilinan J."/>
            <person name="Lipzen A."/>
            <person name="Lesage-Meessen L."/>
            <person name="Navarro D."/>
            <person name="Riley R."/>
            <person name="Grigoriev I.V."/>
            <person name="Zhou S."/>
            <person name="Raouche S."/>
            <person name="Rosso M.N."/>
        </authorList>
    </citation>
    <scope>NUCLEOTIDE SEQUENCE [LARGE SCALE GENOMIC DNA]</scope>
    <source>
        <strain evidence="1 2">BRFM 1820</strain>
    </source>
</reference>
<name>A0A371CK56_9APHY</name>
<evidence type="ECO:0000313" key="1">
    <source>
        <dbReference type="EMBL" id="RDX40672.1"/>
    </source>
</evidence>
<dbReference type="SUPFAM" id="SSF53098">
    <property type="entry name" value="Ribonuclease H-like"/>
    <property type="match status" value="1"/>
</dbReference>
<evidence type="ECO:0008006" key="3">
    <source>
        <dbReference type="Google" id="ProtNLM"/>
    </source>
</evidence>
<dbReference type="GO" id="GO:0003676">
    <property type="term" value="F:nucleic acid binding"/>
    <property type="evidence" value="ECO:0007669"/>
    <property type="project" value="InterPro"/>
</dbReference>
<proteinExistence type="predicted"/>
<dbReference type="OrthoDB" id="2747626at2759"/>
<protein>
    <recommendedName>
        <fullName evidence="3">RNase H type-1 domain-containing protein</fullName>
    </recommendedName>
</protein>
<dbReference type="InterPro" id="IPR036397">
    <property type="entry name" value="RNaseH_sf"/>
</dbReference>
<dbReference type="InterPro" id="IPR012337">
    <property type="entry name" value="RNaseH-like_sf"/>
</dbReference>
<dbReference type="AlphaFoldDB" id="A0A371CK56"/>
<feature type="non-terminal residue" evidence="1">
    <location>
        <position position="1"/>
    </location>
</feature>
<dbReference type="Proteomes" id="UP000256964">
    <property type="component" value="Unassembled WGS sequence"/>
</dbReference>
<keyword evidence="2" id="KW-1185">Reference proteome</keyword>
<feature type="non-terminal residue" evidence="1">
    <location>
        <position position="93"/>
    </location>
</feature>
<organism evidence="1 2">
    <name type="scientific">Lentinus brumalis</name>
    <dbReference type="NCBI Taxonomy" id="2498619"/>
    <lineage>
        <taxon>Eukaryota</taxon>
        <taxon>Fungi</taxon>
        <taxon>Dikarya</taxon>
        <taxon>Basidiomycota</taxon>
        <taxon>Agaricomycotina</taxon>
        <taxon>Agaricomycetes</taxon>
        <taxon>Polyporales</taxon>
        <taxon>Polyporaceae</taxon>
        <taxon>Lentinus</taxon>
    </lineage>
</organism>
<evidence type="ECO:0000313" key="2">
    <source>
        <dbReference type="Proteomes" id="UP000256964"/>
    </source>
</evidence>
<accession>A0A371CK56</accession>